<keyword evidence="2" id="KW-1185">Reference proteome</keyword>
<accession>A0A8S9YI48</accession>
<dbReference type="Proteomes" id="UP000822476">
    <property type="component" value="Unassembled WGS sequence"/>
</dbReference>
<dbReference type="AlphaFoldDB" id="A0A8S9YI48"/>
<comment type="caution">
    <text evidence="1">The sequence shown here is derived from an EMBL/GenBank/DDBJ whole genome shotgun (WGS) entry which is preliminary data.</text>
</comment>
<dbReference type="EMBL" id="JTDE01010379">
    <property type="protein sequence ID" value="KAF7234320.1"/>
    <property type="molecule type" value="Genomic_DNA"/>
</dbReference>
<protein>
    <submittedName>
        <fullName evidence="1">Uncharacterized protein</fullName>
    </submittedName>
</protein>
<evidence type="ECO:0000313" key="1">
    <source>
        <dbReference type="EMBL" id="KAF7234320.1"/>
    </source>
</evidence>
<organism evidence="1 2">
    <name type="scientific">Paragonimus skrjabini miyazakii</name>
    <dbReference type="NCBI Taxonomy" id="59628"/>
    <lineage>
        <taxon>Eukaryota</taxon>
        <taxon>Metazoa</taxon>
        <taxon>Spiralia</taxon>
        <taxon>Lophotrochozoa</taxon>
        <taxon>Platyhelminthes</taxon>
        <taxon>Trematoda</taxon>
        <taxon>Digenea</taxon>
        <taxon>Plagiorchiida</taxon>
        <taxon>Troglotremata</taxon>
        <taxon>Troglotrematidae</taxon>
        <taxon>Paragonimus</taxon>
    </lineage>
</organism>
<sequence>MFVQVSPLPLDCPQTRLRQLSDLVTWRGKRGTNHTPNAIYMRSGLRTLFSSRTAWVYCFPATISCQNRIAGEWDLTVLMDKFVSGVVERVESKML</sequence>
<gene>
    <name evidence="1" type="ORF">EG68_11945</name>
</gene>
<name>A0A8S9YI48_9TREM</name>
<proteinExistence type="predicted"/>
<evidence type="ECO:0000313" key="2">
    <source>
        <dbReference type="Proteomes" id="UP000822476"/>
    </source>
</evidence>
<reference evidence="1" key="1">
    <citation type="submission" date="2019-07" db="EMBL/GenBank/DDBJ databases">
        <title>Annotation for the trematode Paragonimus miyazaki's.</title>
        <authorList>
            <person name="Choi Y.-J."/>
        </authorList>
    </citation>
    <scope>NUCLEOTIDE SEQUENCE</scope>
    <source>
        <strain evidence="1">Japan</strain>
    </source>
</reference>